<proteinExistence type="predicted"/>
<reference evidence="1" key="1">
    <citation type="journal article" date="2022" name="Int. J. Mol. Sci.">
        <title>Draft Genome of Tanacetum Coccineum: Genomic Comparison of Closely Related Tanacetum-Family Plants.</title>
        <authorList>
            <person name="Yamashiro T."/>
            <person name="Shiraishi A."/>
            <person name="Nakayama K."/>
            <person name="Satake H."/>
        </authorList>
    </citation>
    <scope>NUCLEOTIDE SEQUENCE</scope>
</reference>
<gene>
    <name evidence="1" type="ORF">Tco_1018254</name>
</gene>
<accession>A0ABQ5FU84</accession>
<protein>
    <submittedName>
        <fullName evidence="1">Uncharacterized protein</fullName>
    </submittedName>
</protein>
<dbReference type="Proteomes" id="UP001151760">
    <property type="component" value="Unassembled WGS sequence"/>
</dbReference>
<sequence length="132" mass="15557">MNYYELNPCYDSNYSGFDQIEPPQFPVIHQPHQEMSIQVIEDLKQQCLDEIKTLINKKDYRNGKINIEIKINELKGNFNGMSIEINKKKELRQLEQVANLSTYTSRHFNSFCYDDDDDEEEYTIAITPDLPT</sequence>
<evidence type="ECO:0000313" key="2">
    <source>
        <dbReference type="Proteomes" id="UP001151760"/>
    </source>
</evidence>
<organism evidence="1 2">
    <name type="scientific">Tanacetum coccineum</name>
    <dbReference type="NCBI Taxonomy" id="301880"/>
    <lineage>
        <taxon>Eukaryota</taxon>
        <taxon>Viridiplantae</taxon>
        <taxon>Streptophyta</taxon>
        <taxon>Embryophyta</taxon>
        <taxon>Tracheophyta</taxon>
        <taxon>Spermatophyta</taxon>
        <taxon>Magnoliopsida</taxon>
        <taxon>eudicotyledons</taxon>
        <taxon>Gunneridae</taxon>
        <taxon>Pentapetalae</taxon>
        <taxon>asterids</taxon>
        <taxon>campanulids</taxon>
        <taxon>Asterales</taxon>
        <taxon>Asteraceae</taxon>
        <taxon>Asteroideae</taxon>
        <taxon>Anthemideae</taxon>
        <taxon>Anthemidinae</taxon>
        <taxon>Tanacetum</taxon>
    </lineage>
</organism>
<dbReference type="EMBL" id="BQNB010017746">
    <property type="protein sequence ID" value="GJT66774.1"/>
    <property type="molecule type" value="Genomic_DNA"/>
</dbReference>
<keyword evidence="2" id="KW-1185">Reference proteome</keyword>
<evidence type="ECO:0000313" key="1">
    <source>
        <dbReference type="EMBL" id="GJT66774.1"/>
    </source>
</evidence>
<name>A0ABQ5FU84_9ASTR</name>
<comment type="caution">
    <text evidence="1">The sequence shown here is derived from an EMBL/GenBank/DDBJ whole genome shotgun (WGS) entry which is preliminary data.</text>
</comment>
<reference evidence="1" key="2">
    <citation type="submission" date="2022-01" db="EMBL/GenBank/DDBJ databases">
        <authorList>
            <person name="Yamashiro T."/>
            <person name="Shiraishi A."/>
            <person name="Satake H."/>
            <person name="Nakayama K."/>
        </authorList>
    </citation>
    <scope>NUCLEOTIDE SEQUENCE</scope>
</reference>